<accession>A0A1G8MZA5</accession>
<gene>
    <name evidence="2" type="ORF">SAMN04487993_100951</name>
</gene>
<proteinExistence type="predicted"/>
<organism evidence="2 3">
    <name type="scientific">Salipiger marinus</name>
    <dbReference type="NCBI Taxonomy" id="555512"/>
    <lineage>
        <taxon>Bacteria</taxon>
        <taxon>Pseudomonadati</taxon>
        <taxon>Pseudomonadota</taxon>
        <taxon>Alphaproteobacteria</taxon>
        <taxon>Rhodobacterales</taxon>
        <taxon>Roseobacteraceae</taxon>
        <taxon>Salipiger</taxon>
    </lineage>
</organism>
<evidence type="ECO:0008006" key="4">
    <source>
        <dbReference type="Google" id="ProtNLM"/>
    </source>
</evidence>
<sequence>MRAFLIPALLALAALPLASRADEPLAAPEFEAYVQGKTLYFGLGGQPYGAEEYLPDRHVRWSFLDGRCKDGRWYEEAGMICFVYEDTSIPQCWSFFREGNGLRAVFENDPASTVLYEARQSDEPMICMGPDVGV</sequence>
<feature type="signal peptide" evidence="1">
    <location>
        <begin position="1"/>
        <end position="21"/>
    </location>
</feature>
<dbReference type="AlphaFoldDB" id="A0A1G8MZA5"/>
<protein>
    <recommendedName>
        <fullName evidence="4">Beta/Gamma crystallin</fullName>
    </recommendedName>
</protein>
<dbReference type="Proteomes" id="UP000199093">
    <property type="component" value="Unassembled WGS sequence"/>
</dbReference>
<dbReference type="STRING" id="555512.SAMN04487993_100951"/>
<dbReference type="EMBL" id="FNEJ01000009">
    <property type="protein sequence ID" value="SDI73127.1"/>
    <property type="molecule type" value="Genomic_DNA"/>
</dbReference>
<feature type="chain" id="PRO_5011758687" description="Beta/Gamma crystallin" evidence="1">
    <location>
        <begin position="22"/>
        <end position="134"/>
    </location>
</feature>
<keyword evidence="3" id="KW-1185">Reference proteome</keyword>
<name>A0A1G8MZA5_9RHOB</name>
<dbReference type="RefSeq" id="WP_089847135.1">
    <property type="nucleotide sequence ID" value="NZ_FNEJ01000009.1"/>
</dbReference>
<dbReference type="OrthoDB" id="7304934at2"/>
<evidence type="ECO:0000313" key="2">
    <source>
        <dbReference type="EMBL" id="SDI73127.1"/>
    </source>
</evidence>
<evidence type="ECO:0000256" key="1">
    <source>
        <dbReference type="SAM" id="SignalP"/>
    </source>
</evidence>
<evidence type="ECO:0000313" key="3">
    <source>
        <dbReference type="Proteomes" id="UP000199093"/>
    </source>
</evidence>
<keyword evidence="1" id="KW-0732">Signal</keyword>
<reference evidence="2 3" key="1">
    <citation type="submission" date="2016-10" db="EMBL/GenBank/DDBJ databases">
        <authorList>
            <person name="de Groot N.N."/>
        </authorList>
    </citation>
    <scope>NUCLEOTIDE SEQUENCE [LARGE SCALE GENOMIC DNA]</scope>
    <source>
        <strain evidence="2 3">DSM 26424</strain>
    </source>
</reference>